<dbReference type="Proteomes" id="UP000316194">
    <property type="component" value="Segment"/>
</dbReference>
<evidence type="ECO:0000313" key="3">
    <source>
        <dbReference type="Proteomes" id="UP000316194"/>
    </source>
</evidence>
<accession>A0A513SSA6</accession>
<organism evidence="2 3">
    <name type="scientific">Vibrio phage 5 TSL-2019</name>
    <dbReference type="NCBI Taxonomy" id="2578086"/>
    <lineage>
        <taxon>Viruses</taxon>
        <taxon>Duplodnaviria</taxon>
        <taxon>Heunggongvirae</taxon>
        <taxon>Uroviricota</taxon>
        <taxon>Caudoviricetes</taxon>
        <taxon>Chimalliviridae</taxon>
        <taxon>Gorgonvirinae</taxon>
        <taxon>Aphroditevirus</taxon>
        <taxon>Aphroditevirus USC1</taxon>
    </lineage>
</organism>
<evidence type="ECO:0000256" key="1">
    <source>
        <dbReference type="SAM" id="Coils"/>
    </source>
</evidence>
<feature type="coiled-coil region" evidence="1">
    <location>
        <begin position="272"/>
        <end position="299"/>
    </location>
</feature>
<sequence length="356" mass="40684">MSVKIPSNYVERPHLYNNHRAPHREYLNIEVVNYTTSNVYVKRGPYNTISKPLTIVEDERCCVEFEVTFSFNFENRPSFYEPETPLDVYIMSKIREYYRNKSEEELIAYGGQINGRFVIGVGRANLGEYIGSDGGIHSRLLGISVYPFLDVPEDFHKSPSPYYGPVTTDENGNRIDSRSPTQVIYEYYNNSNPEATIYTPVNGRVLKLVPKQDPSIEDGIKMIVVSPLGKKESFIELPDSFKDRDKFFKVLEENNFYLSSSDALESINSKSLQQALSMVSQLQKELKASQKETLNLREAHGKLKDANSKQQIKHEQTSLWSKLLESIIKVPFTIIAHLLEVKLTQVLGPKLLMAIL</sequence>
<proteinExistence type="predicted"/>
<protein>
    <submittedName>
        <fullName evidence="2">Uncharacterized protein</fullName>
    </submittedName>
</protein>
<name>A0A513SSA6_9CAUD</name>
<evidence type="ECO:0000313" key="2">
    <source>
        <dbReference type="EMBL" id="QCW23277.1"/>
    </source>
</evidence>
<keyword evidence="1" id="KW-0175">Coiled coil</keyword>
<reference evidence="2 3" key="1">
    <citation type="submission" date="2019-01" db="EMBL/GenBank/DDBJ databases">
        <authorList>
            <person name="Le T.S."/>
            <person name="Kurtboke I."/>
        </authorList>
    </citation>
    <scope>NUCLEOTIDE SEQUENCE [LARGE SCALE GENOMIC DNA]</scope>
</reference>
<dbReference type="EMBL" id="MK358448">
    <property type="protein sequence ID" value="QCW23277.1"/>
    <property type="molecule type" value="Genomic_DNA"/>
</dbReference>